<evidence type="ECO:0000313" key="14">
    <source>
        <dbReference type="EMBL" id="OAF70329.1"/>
    </source>
</evidence>
<dbReference type="SUPFAM" id="SSF48452">
    <property type="entry name" value="TPR-like"/>
    <property type="match status" value="1"/>
</dbReference>
<keyword evidence="6 10" id="KW-0802">TPR repeat</keyword>
<evidence type="ECO:0000256" key="6">
    <source>
        <dbReference type="ARBA" id="ARBA00022803"/>
    </source>
</evidence>
<evidence type="ECO:0000256" key="7">
    <source>
        <dbReference type="ARBA" id="ARBA00023054"/>
    </source>
</evidence>
<keyword evidence="15" id="KW-1185">Reference proteome</keyword>
<dbReference type="GO" id="GO:0005737">
    <property type="term" value="C:cytoplasm"/>
    <property type="evidence" value="ECO:0007669"/>
    <property type="project" value="TreeGrafter"/>
</dbReference>
<dbReference type="OrthoDB" id="413723at2759"/>
<dbReference type="PANTHER" id="PTHR45783">
    <property type="entry name" value="KINESIN LIGHT CHAIN"/>
    <property type="match status" value="1"/>
</dbReference>
<dbReference type="Proteomes" id="UP000078046">
    <property type="component" value="Unassembled WGS sequence"/>
</dbReference>
<evidence type="ECO:0000256" key="8">
    <source>
        <dbReference type="ARBA" id="ARBA00023175"/>
    </source>
</evidence>
<dbReference type="Gene3D" id="1.25.40.10">
    <property type="entry name" value="Tetratricopeptide repeat domain"/>
    <property type="match status" value="1"/>
</dbReference>
<sequence>MSANKGFQHDQLIHDAREIIGALETLQSDNEIKNSDLLAEMEQELGNNEYVMQQIDNDRDSMYEKNYDTVTVPIEETKLMVQLSKVWQSFEGENAKLKAISKLATRELAWSKEELQKSCNEITNFSKKINKLENEIKNYKHQETLYPSNTYASEKTQQTSIKPTTDSSPENSCVSNFDYNNDDDFMGSTTSNSNTAKNKTRLKTLMRLISQYAKEGRYDVAVPLIKQTIEDSKKKCGATHPDVASLLNVLGLMSRDRGMYETALQYMNEALEIKTACFGKNHNILSSTYNNISVLYVKVGKLDEAVSCCQKALFIRKNELGPDHPDMAKQLSNLALIYQKMEKYEKAMELYKQGIEIIKKNDSNHNYADKLYIHMAFTSLKMEDYEKSEKIYMSILPTLYYREYNHEPHDFTVIDYIRALIKKEGNSSTNVELYDNIGNWHTRSKNMTTDYAQIFKNLTYIYYKQNRTKLCEEMKKELEKYGVSVIVKSQPENLHLHGQTPK</sequence>
<comment type="function">
    <text evidence="11">Kinesin is a microtubule-associated force-producing protein that play a role in organelle transport.</text>
</comment>
<dbReference type="PRINTS" id="PR00381">
    <property type="entry name" value="KINESINLIGHT"/>
</dbReference>
<comment type="subunit">
    <text evidence="11">Oligomeric complex composed of two heavy chains and two light chains.</text>
</comment>
<dbReference type="GO" id="GO:0005874">
    <property type="term" value="C:microtubule"/>
    <property type="evidence" value="ECO:0007669"/>
    <property type="project" value="UniProtKB-UniRule"/>
</dbReference>
<organism evidence="14 15">
    <name type="scientific">Intoshia linei</name>
    <dbReference type="NCBI Taxonomy" id="1819745"/>
    <lineage>
        <taxon>Eukaryota</taxon>
        <taxon>Metazoa</taxon>
        <taxon>Spiralia</taxon>
        <taxon>Lophotrochozoa</taxon>
        <taxon>Mesozoa</taxon>
        <taxon>Orthonectida</taxon>
        <taxon>Rhopaluridae</taxon>
        <taxon>Intoshia</taxon>
    </lineage>
</organism>
<keyword evidence="4 11" id="KW-0493">Microtubule</keyword>
<dbReference type="GO" id="GO:0005871">
    <property type="term" value="C:kinesin complex"/>
    <property type="evidence" value="ECO:0007669"/>
    <property type="project" value="UniProtKB-UniRule"/>
</dbReference>
<evidence type="ECO:0000256" key="10">
    <source>
        <dbReference type="PROSITE-ProRule" id="PRU00339"/>
    </source>
</evidence>
<dbReference type="InterPro" id="IPR019734">
    <property type="entry name" value="TPR_rpt"/>
</dbReference>
<evidence type="ECO:0000256" key="12">
    <source>
        <dbReference type="SAM" id="Coils"/>
    </source>
</evidence>
<feature type="repeat" description="TPR" evidence="10">
    <location>
        <begin position="286"/>
        <end position="319"/>
    </location>
</feature>
<evidence type="ECO:0000256" key="4">
    <source>
        <dbReference type="ARBA" id="ARBA00022701"/>
    </source>
</evidence>
<keyword evidence="8 11" id="KW-0505">Motor protein</keyword>
<dbReference type="InterPro" id="IPR011990">
    <property type="entry name" value="TPR-like_helical_dom_sf"/>
</dbReference>
<keyword evidence="3 11" id="KW-0963">Cytoplasm</keyword>
<dbReference type="PANTHER" id="PTHR45783:SF3">
    <property type="entry name" value="KINESIN LIGHT CHAIN"/>
    <property type="match status" value="1"/>
</dbReference>
<dbReference type="PROSITE" id="PS50005">
    <property type="entry name" value="TPR"/>
    <property type="match status" value="2"/>
</dbReference>
<protein>
    <recommendedName>
        <fullName evidence="11">Kinesin light chain</fullName>
    </recommendedName>
</protein>
<evidence type="ECO:0000256" key="5">
    <source>
        <dbReference type="ARBA" id="ARBA00022737"/>
    </source>
</evidence>
<evidence type="ECO:0000256" key="13">
    <source>
        <dbReference type="SAM" id="MobiDB-lite"/>
    </source>
</evidence>
<evidence type="ECO:0000256" key="9">
    <source>
        <dbReference type="ARBA" id="ARBA00023212"/>
    </source>
</evidence>
<accession>A0A177B7Q7</accession>
<keyword evidence="5" id="KW-0677">Repeat</keyword>
<dbReference type="Pfam" id="PF13424">
    <property type="entry name" value="TPR_12"/>
    <property type="match status" value="2"/>
</dbReference>
<evidence type="ECO:0000313" key="15">
    <source>
        <dbReference type="Proteomes" id="UP000078046"/>
    </source>
</evidence>
<comment type="caution">
    <text evidence="14">The sequence shown here is derived from an EMBL/GenBank/DDBJ whole genome shotgun (WGS) entry which is preliminary data.</text>
</comment>
<feature type="coiled-coil region" evidence="12">
    <location>
        <begin position="115"/>
        <end position="142"/>
    </location>
</feature>
<dbReference type="InterPro" id="IPR002151">
    <property type="entry name" value="Kinesin_light"/>
</dbReference>
<dbReference type="GO" id="GO:0007018">
    <property type="term" value="P:microtubule-based movement"/>
    <property type="evidence" value="ECO:0007669"/>
    <property type="project" value="TreeGrafter"/>
</dbReference>
<keyword evidence="7 12" id="KW-0175">Coiled coil</keyword>
<feature type="repeat" description="TPR" evidence="10">
    <location>
        <begin position="328"/>
        <end position="361"/>
    </location>
</feature>
<evidence type="ECO:0000256" key="1">
    <source>
        <dbReference type="ARBA" id="ARBA00004245"/>
    </source>
</evidence>
<proteinExistence type="inferred from homology"/>
<dbReference type="SMART" id="SM00028">
    <property type="entry name" value="TPR"/>
    <property type="match status" value="3"/>
</dbReference>
<comment type="subcellular location">
    <subcellularLocation>
        <location evidence="1 11">Cytoplasm</location>
        <location evidence="1 11">Cytoskeleton</location>
    </subcellularLocation>
</comment>
<dbReference type="GO" id="GO:0019894">
    <property type="term" value="F:kinesin binding"/>
    <property type="evidence" value="ECO:0007669"/>
    <property type="project" value="TreeGrafter"/>
</dbReference>
<name>A0A177B7Q7_9BILA</name>
<comment type="similarity">
    <text evidence="2 11">Belongs to the kinesin light chain family.</text>
</comment>
<feature type="region of interest" description="Disordered" evidence="13">
    <location>
        <begin position="149"/>
        <end position="172"/>
    </location>
</feature>
<reference evidence="14 15" key="1">
    <citation type="submission" date="2016-04" db="EMBL/GenBank/DDBJ databases">
        <title>The genome of Intoshia linei affirms orthonectids as highly simplified spiralians.</title>
        <authorList>
            <person name="Mikhailov K.V."/>
            <person name="Slusarev G.S."/>
            <person name="Nikitin M.A."/>
            <person name="Logacheva M.D."/>
            <person name="Penin A."/>
            <person name="Aleoshin V."/>
            <person name="Panchin Y.V."/>
        </authorList>
    </citation>
    <scope>NUCLEOTIDE SEQUENCE [LARGE SCALE GENOMIC DNA]</scope>
    <source>
        <strain evidence="14">Intl2013</strain>
        <tissue evidence="14">Whole animal</tissue>
    </source>
</reference>
<evidence type="ECO:0000256" key="3">
    <source>
        <dbReference type="ARBA" id="ARBA00022490"/>
    </source>
</evidence>
<evidence type="ECO:0000256" key="2">
    <source>
        <dbReference type="ARBA" id="ARBA00009622"/>
    </source>
</evidence>
<gene>
    <name evidence="14" type="ORF">A3Q56_01966</name>
</gene>
<dbReference type="AlphaFoldDB" id="A0A177B7Q7"/>
<keyword evidence="9 11" id="KW-0206">Cytoskeleton</keyword>
<evidence type="ECO:0000256" key="11">
    <source>
        <dbReference type="RuleBase" id="RU367020"/>
    </source>
</evidence>
<dbReference type="EMBL" id="LWCA01000160">
    <property type="protein sequence ID" value="OAF70329.1"/>
    <property type="molecule type" value="Genomic_DNA"/>
</dbReference>